<dbReference type="PANTHER" id="PTHR43747">
    <property type="entry name" value="FAD-BINDING PROTEIN"/>
    <property type="match status" value="1"/>
</dbReference>
<evidence type="ECO:0000313" key="2">
    <source>
        <dbReference type="Proteomes" id="UP000501812"/>
    </source>
</evidence>
<dbReference type="EMBL" id="CP051774">
    <property type="protein sequence ID" value="QJE94320.1"/>
    <property type="molecule type" value="Genomic_DNA"/>
</dbReference>
<dbReference type="InterPro" id="IPR036188">
    <property type="entry name" value="FAD/NAD-bd_sf"/>
</dbReference>
<reference evidence="1 2" key="1">
    <citation type="submission" date="2020-04" db="EMBL/GenBank/DDBJ databases">
        <title>Luteolibacter sp. G-1-1-1 isolated from soil.</title>
        <authorList>
            <person name="Dahal R.H."/>
        </authorList>
    </citation>
    <scope>NUCLEOTIDE SEQUENCE [LARGE SCALE GENOMIC DNA]</scope>
    <source>
        <strain evidence="1 2">G-1-1-1</strain>
    </source>
</reference>
<dbReference type="InterPro" id="IPR050816">
    <property type="entry name" value="Flavin-dep_Halogenase_NPB"/>
</dbReference>
<dbReference type="Pfam" id="PF04820">
    <property type="entry name" value="Trp_halogenase"/>
    <property type="match status" value="2"/>
</dbReference>
<dbReference type="InterPro" id="IPR006905">
    <property type="entry name" value="Flavin_halogenase"/>
</dbReference>
<dbReference type="RefSeq" id="WP_169452541.1">
    <property type="nucleotide sequence ID" value="NZ_CP051774.1"/>
</dbReference>
<name>A0A858RDD2_9BACT</name>
<accession>A0A858RDD2</accession>
<dbReference type="AlphaFoldDB" id="A0A858RDD2"/>
<dbReference type="KEGG" id="luo:HHL09_00470"/>
<protein>
    <submittedName>
        <fullName evidence="1">NAD(P)/FAD-dependent oxidoreductase</fullName>
    </submittedName>
</protein>
<evidence type="ECO:0000313" key="1">
    <source>
        <dbReference type="EMBL" id="QJE94320.1"/>
    </source>
</evidence>
<organism evidence="1 2">
    <name type="scientific">Luteolibacter luteus</name>
    <dbReference type="NCBI Taxonomy" id="2728835"/>
    <lineage>
        <taxon>Bacteria</taxon>
        <taxon>Pseudomonadati</taxon>
        <taxon>Verrucomicrobiota</taxon>
        <taxon>Verrucomicrobiia</taxon>
        <taxon>Verrucomicrobiales</taxon>
        <taxon>Verrucomicrobiaceae</taxon>
        <taxon>Luteolibacter</taxon>
    </lineage>
</organism>
<dbReference type="SUPFAM" id="SSF51905">
    <property type="entry name" value="FAD/NAD(P)-binding domain"/>
    <property type="match status" value="1"/>
</dbReference>
<dbReference type="PANTHER" id="PTHR43747:SF1">
    <property type="entry name" value="SLR1998 PROTEIN"/>
    <property type="match status" value="1"/>
</dbReference>
<keyword evidence="2" id="KW-1185">Reference proteome</keyword>
<dbReference type="GO" id="GO:0004497">
    <property type="term" value="F:monooxygenase activity"/>
    <property type="evidence" value="ECO:0007669"/>
    <property type="project" value="InterPro"/>
</dbReference>
<dbReference type="Gene3D" id="3.50.50.60">
    <property type="entry name" value="FAD/NAD(P)-binding domain"/>
    <property type="match status" value="1"/>
</dbReference>
<proteinExistence type="predicted"/>
<gene>
    <name evidence="1" type="ORF">HHL09_00470</name>
</gene>
<sequence length="427" mass="46845">MSSSPPRTRIAVIGSGPSGSILSALLADKGVDVTLFNGGKRPDMIVGESGIPALVPVMRRLGIEDAVAALAQHKPGATFSFGSESPIQLSFRSIEGILPAYSYNLPRPQFDQIIENRARRSETRWIEKEATILVAPEGSNREVILDDATLALVPEWQGEQPDLIVDATGRRRTVAKLLKIPVKTGPRKDAAHFAHYAGWKHPGPPGQIIISRTAFGGWSWQIPLKDCMSVGVVIPREILNSFGATPGERLEAAIARDPILSAAGPDRKRISEVPIYSNYQLISDRAYGPGWAAVGDAFGFVDPMLSPGMWIALRSGECLADLIQAEGGNRWDTLLATYESEMRGRLTAWQELIEKFYNGQMMAAYATGESFMKMIPGPLMKIFNRHVDRHFAAMCCGAYTERPYSRKLLDFVCKNPRGFDPKDYAIG</sequence>
<dbReference type="Proteomes" id="UP000501812">
    <property type="component" value="Chromosome"/>
</dbReference>